<accession>A0AAN6LTW9</accession>
<dbReference type="Pfam" id="PF16197">
    <property type="entry name" value="KAsynt_C_assoc"/>
    <property type="match status" value="1"/>
</dbReference>
<protein>
    <recommendedName>
        <fullName evidence="13">Polyketide synthase</fullName>
    </recommendedName>
</protein>
<dbReference type="SMART" id="SM00827">
    <property type="entry name" value="PKS_AT"/>
    <property type="match status" value="1"/>
</dbReference>
<dbReference type="InterPro" id="IPR049551">
    <property type="entry name" value="PKS_DH_C"/>
</dbReference>
<dbReference type="InterPro" id="IPR020843">
    <property type="entry name" value="ER"/>
</dbReference>
<dbReference type="Pfam" id="PF00550">
    <property type="entry name" value="PP-binding"/>
    <property type="match status" value="1"/>
</dbReference>
<dbReference type="InterPro" id="IPR020806">
    <property type="entry name" value="PKS_PP-bd"/>
</dbReference>
<dbReference type="Gene3D" id="3.30.70.3290">
    <property type="match status" value="1"/>
</dbReference>
<dbReference type="GO" id="GO:1901336">
    <property type="term" value="P:lactone biosynthetic process"/>
    <property type="evidence" value="ECO:0007669"/>
    <property type="project" value="UniProtKB-ARBA"/>
</dbReference>
<dbReference type="PROSITE" id="PS00059">
    <property type="entry name" value="ADH_ZINC"/>
    <property type="match status" value="1"/>
</dbReference>
<dbReference type="InterPro" id="IPR011032">
    <property type="entry name" value="GroES-like_sf"/>
</dbReference>
<dbReference type="GO" id="GO:0031177">
    <property type="term" value="F:phosphopantetheine binding"/>
    <property type="evidence" value="ECO:0007669"/>
    <property type="project" value="InterPro"/>
</dbReference>
<feature type="region of interest" description="C-terminal hotdog fold" evidence="6">
    <location>
        <begin position="1126"/>
        <end position="1290"/>
    </location>
</feature>
<dbReference type="InterPro" id="IPR013154">
    <property type="entry name" value="ADH-like_N"/>
</dbReference>
<evidence type="ECO:0000313" key="12">
    <source>
        <dbReference type="Proteomes" id="UP001280581"/>
    </source>
</evidence>
<proteinExistence type="predicted"/>
<dbReference type="PROSITE" id="PS52004">
    <property type="entry name" value="KS3_2"/>
    <property type="match status" value="1"/>
</dbReference>
<dbReference type="InterPro" id="IPR014043">
    <property type="entry name" value="Acyl_transferase_dom"/>
</dbReference>
<dbReference type="Gene3D" id="3.40.50.720">
    <property type="entry name" value="NAD(P)-binding Rossmann-like Domain"/>
    <property type="match status" value="1"/>
</dbReference>
<evidence type="ECO:0000256" key="4">
    <source>
        <dbReference type="ARBA" id="ARBA00023002"/>
    </source>
</evidence>
<dbReference type="InterPro" id="IPR016039">
    <property type="entry name" value="Thiolase-like"/>
</dbReference>
<dbReference type="SMART" id="SM00825">
    <property type="entry name" value="PKS_KS"/>
    <property type="match status" value="1"/>
</dbReference>
<dbReference type="GO" id="GO:0008270">
    <property type="term" value="F:zinc ion binding"/>
    <property type="evidence" value="ECO:0007669"/>
    <property type="project" value="InterPro"/>
</dbReference>
<evidence type="ECO:0000313" key="11">
    <source>
        <dbReference type="EMBL" id="KAK3203038.1"/>
    </source>
</evidence>
<dbReference type="EMBL" id="WVTA01000013">
    <property type="protein sequence ID" value="KAK3203038.1"/>
    <property type="molecule type" value="Genomic_DNA"/>
</dbReference>
<feature type="region of interest" description="Disordered" evidence="7">
    <location>
        <begin position="1"/>
        <end position="36"/>
    </location>
</feature>
<dbReference type="InterPro" id="IPR032821">
    <property type="entry name" value="PKS_assoc"/>
</dbReference>
<keyword evidence="12" id="KW-1185">Reference proteome</keyword>
<evidence type="ECO:0000256" key="3">
    <source>
        <dbReference type="ARBA" id="ARBA00022679"/>
    </source>
</evidence>
<dbReference type="Pfam" id="PF14765">
    <property type="entry name" value="PS-DH"/>
    <property type="match status" value="1"/>
</dbReference>
<dbReference type="PANTHER" id="PTHR43775:SF18">
    <property type="entry name" value="ENZYME, PUTATIVE (JCVI)-RELATED"/>
    <property type="match status" value="1"/>
</dbReference>
<dbReference type="Pfam" id="PF00698">
    <property type="entry name" value="Acyl_transf_1"/>
    <property type="match status" value="1"/>
</dbReference>
<reference evidence="11 12" key="1">
    <citation type="submission" date="2021-02" db="EMBL/GenBank/DDBJ databases">
        <title>Genome assembly of Pseudopithomyces chartarum.</title>
        <authorList>
            <person name="Jauregui R."/>
            <person name="Singh J."/>
            <person name="Voisey C."/>
        </authorList>
    </citation>
    <scope>NUCLEOTIDE SEQUENCE [LARGE SCALE GENOMIC DNA]</scope>
    <source>
        <strain evidence="11 12">AGR01</strain>
    </source>
</reference>
<dbReference type="InterPro" id="IPR009081">
    <property type="entry name" value="PP-bd_ACP"/>
</dbReference>
<evidence type="ECO:0000256" key="7">
    <source>
        <dbReference type="SAM" id="MobiDB-lite"/>
    </source>
</evidence>
<dbReference type="CDD" id="cd05195">
    <property type="entry name" value="enoyl_red"/>
    <property type="match status" value="1"/>
</dbReference>
<dbReference type="GO" id="GO:0044550">
    <property type="term" value="P:secondary metabolite biosynthetic process"/>
    <property type="evidence" value="ECO:0007669"/>
    <property type="project" value="TreeGrafter"/>
</dbReference>
<dbReference type="InterPro" id="IPR002328">
    <property type="entry name" value="ADH_Zn_CS"/>
</dbReference>
<dbReference type="Gene3D" id="1.10.1200.10">
    <property type="entry name" value="ACP-like"/>
    <property type="match status" value="1"/>
</dbReference>
<dbReference type="SUPFAM" id="SSF55048">
    <property type="entry name" value="Probable ACP-binding domain of malonyl-CoA ACP transacylase"/>
    <property type="match status" value="1"/>
</dbReference>
<keyword evidence="1" id="KW-0596">Phosphopantetheine</keyword>
<dbReference type="GO" id="GO:0004315">
    <property type="term" value="F:3-oxoacyl-[acyl-carrier-protein] synthase activity"/>
    <property type="evidence" value="ECO:0007669"/>
    <property type="project" value="InterPro"/>
</dbReference>
<comment type="caution">
    <text evidence="11">The sequence shown here is derived from an EMBL/GenBank/DDBJ whole genome shotgun (WGS) entry which is preliminary data.</text>
</comment>
<dbReference type="Pfam" id="PF00109">
    <property type="entry name" value="ketoacyl-synt"/>
    <property type="match status" value="1"/>
</dbReference>
<dbReference type="Gene3D" id="3.90.180.10">
    <property type="entry name" value="Medium-chain alcohol dehydrogenases, catalytic domain"/>
    <property type="match status" value="1"/>
</dbReference>
<evidence type="ECO:0000256" key="6">
    <source>
        <dbReference type="PROSITE-ProRule" id="PRU01363"/>
    </source>
</evidence>
<dbReference type="InterPro" id="IPR049552">
    <property type="entry name" value="PKS_DH_N"/>
</dbReference>
<evidence type="ECO:0000256" key="2">
    <source>
        <dbReference type="ARBA" id="ARBA00022553"/>
    </source>
</evidence>
<dbReference type="SUPFAM" id="SSF52151">
    <property type="entry name" value="FabD/lysophospholipase-like"/>
    <property type="match status" value="1"/>
</dbReference>
<dbReference type="InterPro" id="IPR020841">
    <property type="entry name" value="PKS_Beta-ketoAc_synthase_dom"/>
</dbReference>
<dbReference type="Gene3D" id="3.10.129.110">
    <property type="entry name" value="Polyketide synthase dehydratase"/>
    <property type="match status" value="1"/>
</dbReference>
<feature type="active site" description="Proton acceptor; for dehydratase activity" evidence="6">
    <location>
        <position position="1010"/>
    </location>
</feature>
<dbReference type="Pfam" id="PF13602">
    <property type="entry name" value="ADH_zinc_N_2"/>
    <property type="match status" value="1"/>
</dbReference>
<feature type="domain" description="Ketosynthase family 3 (KS3)" evidence="9">
    <location>
        <begin position="39"/>
        <end position="473"/>
    </location>
</feature>
<dbReference type="InterPro" id="IPR013968">
    <property type="entry name" value="PKS_KR"/>
</dbReference>
<dbReference type="Pfam" id="PF08240">
    <property type="entry name" value="ADH_N"/>
    <property type="match status" value="1"/>
</dbReference>
<dbReference type="SMART" id="SM00829">
    <property type="entry name" value="PKS_ER"/>
    <property type="match status" value="1"/>
</dbReference>
<evidence type="ECO:0000259" key="10">
    <source>
        <dbReference type="PROSITE" id="PS52019"/>
    </source>
</evidence>
<keyword evidence="3" id="KW-0808">Transferase</keyword>
<dbReference type="InterPro" id="IPR020807">
    <property type="entry name" value="PKS_DH"/>
</dbReference>
<dbReference type="Pfam" id="PF08659">
    <property type="entry name" value="KR"/>
    <property type="match status" value="1"/>
</dbReference>
<dbReference type="PROSITE" id="PS50075">
    <property type="entry name" value="CARRIER"/>
    <property type="match status" value="1"/>
</dbReference>
<dbReference type="SUPFAM" id="SSF50129">
    <property type="entry name" value="GroES-like"/>
    <property type="match status" value="1"/>
</dbReference>
<sequence length="2419" mass="264379">MAPQSSVSSDSYEKIPTSSISEDCSSDNGFDTSPHSRIQTPIAIVGMGCRLPGHSSSPTALWDLLERGGVAKNEPPPSRFSLNGHYDKANPGRPRTMKSPGGMFIEDVDPALFDGQFFNISRTECIAMDPQQRQILEVAYECLENSGIPVEKLSGTNTGVIVGTNFIDYGAIQHRDPEHRAESVMIGLATALLSGRVSHFLNVHGPSMTVDTACSAGLTGLDVACRYLDSFQADAMLVGGANLWLTPEHNEEVGMMHVAQSGSGRSKSFDASADGYAKAEGVNCFFLKRLNDAVRNGDPIRAIIRGSAVNASGRTNGIANPSPDAQAAVTRQAYKNAGIAEEDFIKTHYLEAHGTGTLAGDPVEARGAASVFTKGRKEGEELIIGSIKSNIGHSEPAAGLSGLLKATLALEKDVIPGTPTFFDPNPNIDWKNLRLKASRMSLPWPSTGIDRIRRAGVNSFGFGGANAHVVVENDAQGLTRHVSSYKQISTDFFDDDDDDDLESGSQTQGPPTLLYFSANDQSSLDNYVKRLNTHLQNPLVSLELQDLAYTLSERRSRHYHGAFAIARSNPQFIAQDSLIRGKRSSTPPRIAFVFTGQGAQWPTMGAELIENFPLAKSTVEYLDDVLRSLPNPPEWSLLEELTFSRSVAKLREPEFSQPLVTALQIALLRVLEDWGIRPEAVVGHSSGEIAAAFAAGFISSFDAIKIAYYRGQSSKQKPPVERVGMLAVGVDEPTVRKYFLLKENKIQVACYNSPSSLTLSGLVTELEELRDRLQDDGHFARLLLVDQAYHSNYMTEIGDLYENMLHNDALFEVSPSPSHQAGKTKPVAMFSSVTSAVVDPNTRLDAAYWKQNMVSPVRFADATAELLKQSNADFLIELGPANALAGPISQIKKALGKDSQYSSALKRNSDSILPMYEAAGRLFLAGDQQVSLAKINRVSSRTSKVIIDLPNYVWNHSTRFWHETRASKDWRFKQFINHDLIGSKISAVGWNAPTFKGTLKLANLPWLRDHKLGSDVVFPAAGYVAMAVEAMYQTAMITKWKQNPPARYRFRLRDVRLLRALVLTEDHETRVSLALTPAKGGSTRTWYEYQMTSEQEGIDVDFVHSTGMVCVETDYQTTTKSVPPLELATSANIWYKTLAEMGYNFGPSFQKHLMVESTMGQHQSRSTVNLEPPPSHPKGQSFYPLHPAIIDGCFQAATPSLWKGHLPRAGDPVLVPKTIDSIVIESGSERQAQGPTEGIAYASANFLGVGDAKNARNYTTNVDLYDPQDGALLFQMKGLASAEMETSDEEKEPHHFMRVNWNADIEMLIEQPSSSGTEWLASKNIQEIVDLVAHKTPGLSVLEVNLSALDGSSLWSEGAEIADHPVRSGCSQYHLAVRDPKTLLQAQERLATHVPRPQCHLVMDVTKPFTIVETESIDLVIVSAGQEELGRLDGLFQSLSLCVKEGGFIIASGLPDISQLGKTIQAHSGVSICRLTKHMKEVIEIDNEVEVSPTQVARVSFLDTDAQAACSRGISKVAEALAIKNWPVTLSSSPLQDINTGTNIVLNLDELFFPIMESLDDEQWELLQHLTRVQRPLLWVTSRTSDPTRAAAVGFLATIRAEEQVPFWTLDVQDPDSPATVDAIIAVLQRISEMISSKTFDPRVPTDYDFVERAGVISVSRVYNDIKLTSAQNDSPSERRTEIVDLHQSKTMVQLRCERIGNLDSVHFGEVEADPAPLPHGMVEVEIYAAGLNYKDVVVTMGIVPGDETALGHEAAGIITKVASDVSELSVGDRVVIFGKGCFANRTHTTPARVHRIPDSMSFEEAATLPIVYLTGIHSLLDHARLSRGKSVLIHSAAGGVGIAAIQLAQYVGAEVYVTVSTPEKKEFLKSAFGLAPDRIFNSRNTEFGDQILAATNGKGMDVVLNSLVGDMLDESFRILADGGIMVELGKRDVLDRNNLPMAPFDRNSSFRAVDLSPEKASDALISRLFSKLFELVEGGFIKPIAPIHKFPWTDIPAAFRFLRPGTHIGKVVLSQASKTPEIKVPIRRAPKRLGLRADGCYLIVSSLRGLCGGLAIYLVQQGAKHLAVMSRSGYADDKSKYVIKQITALGCHIDLLVGDVTKLEDVTKVMQSTTVPVVGVIQGAMVLRDRPFESMSLTEYHDALRCKVRGTWNLHNAAQSLRLKLDSFTMLSSLSGIIGHAAQANYAAGNVFLDAFAAWRREQGLPAWSIDLGISEDSGVIAESEKLKSSTDSRMYRGLNEGQLRKILYFALLQQENISSSAGDATFHELVHSPMVTGLTYPQPNDSVLKPDARFLPLFSSHAGSKELEPSSENTNADVQTLFLLLRTESADPAARLKAVVDVINGCFMRILRLPEPMDPGRPISVYGTDSLASVEVRNWVRTELGCLVTTLDIMNATSLTSFCEKILAKLLSSEVAS</sequence>
<dbReference type="SMART" id="SM00822">
    <property type="entry name" value="PKS_KR"/>
    <property type="match status" value="1"/>
</dbReference>
<dbReference type="GO" id="GO:0006633">
    <property type="term" value="P:fatty acid biosynthetic process"/>
    <property type="evidence" value="ECO:0007669"/>
    <property type="project" value="InterPro"/>
</dbReference>
<dbReference type="GO" id="GO:0016491">
    <property type="term" value="F:oxidoreductase activity"/>
    <property type="evidence" value="ECO:0007669"/>
    <property type="project" value="UniProtKB-KW"/>
</dbReference>
<evidence type="ECO:0000259" key="9">
    <source>
        <dbReference type="PROSITE" id="PS52004"/>
    </source>
</evidence>
<evidence type="ECO:0000259" key="8">
    <source>
        <dbReference type="PROSITE" id="PS50075"/>
    </source>
</evidence>
<dbReference type="InterPro" id="IPR049900">
    <property type="entry name" value="PKS_mFAS_DH"/>
</dbReference>
<name>A0AAN6LTW9_9PLEO</name>
<feature type="active site" description="Proton donor; for dehydratase activity" evidence="6">
    <location>
        <position position="1191"/>
    </location>
</feature>
<dbReference type="InterPro" id="IPR036736">
    <property type="entry name" value="ACP-like_sf"/>
</dbReference>
<dbReference type="Pfam" id="PF21089">
    <property type="entry name" value="PKS_DH_N"/>
    <property type="match status" value="1"/>
</dbReference>
<dbReference type="SMART" id="SM00826">
    <property type="entry name" value="PKS_DH"/>
    <property type="match status" value="1"/>
</dbReference>
<dbReference type="InterPro" id="IPR036291">
    <property type="entry name" value="NAD(P)-bd_dom_sf"/>
</dbReference>
<dbReference type="Gene3D" id="3.40.47.10">
    <property type="match status" value="1"/>
</dbReference>
<organism evidence="11 12">
    <name type="scientific">Pseudopithomyces chartarum</name>
    <dbReference type="NCBI Taxonomy" id="1892770"/>
    <lineage>
        <taxon>Eukaryota</taxon>
        <taxon>Fungi</taxon>
        <taxon>Dikarya</taxon>
        <taxon>Ascomycota</taxon>
        <taxon>Pezizomycotina</taxon>
        <taxon>Dothideomycetes</taxon>
        <taxon>Pleosporomycetidae</taxon>
        <taxon>Pleosporales</taxon>
        <taxon>Massarineae</taxon>
        <taxon>Didymosphaeriaceae</taxon>
        <taxon>Pseudopithomyces</taxon>
    </lineage>
</organism>
<dbReference type="InterPro" id="IPR001227">
    <property type="entry name" value="Ac_transferase_dom_sf"/>
</dbReference>
<keyword evidence="5" id="KW-0511">Multifunctional enzyme</keyword>
<feature type="region of interest" description="Disordered" evidence="7">
    <location>
        <begin position="72"/>
        <end position="99"/>
    </location>
</feature>
<evidence type="ECO:0000256" key="1">
    <source>
        <dbReference type="ARBA" id="ARBA00022450"/>
    </source>
</evidence>
<dbReference type="InterPro" id="IPR057326">
    <property type="entry name" value="KR_dom"/>
</dbReference>
<dbReference type="InterPro" id="IPR050091">
    <property type="entry name" value="PKS_NRPS_Biosynth_Enz"/>
</dbReference>
<dbReference type="CDD" id="cd00833">
    <property type="entry name" value="PKS"/>
    <property type="match status" value="1"/>
</dbReference>
<dbReference type="PROSITE" id="PS52019">
    <property type="entry name" value="PKS_MFAS_DH"/>
    <property type="match status" value="1"/>
</dbReference>
<dbReference type="SMART" id="SM00823">
    <property type="entry name" value="PKS_PP"/>
    <property type="match status" value="1"/>
</dbReference>
<dbReference type="InterPro" id="IPR014031">
    <property type="entry name" value="Ketoacyl_synth_C"/>
</dbReference>
<dbReference type="InterPro" id="IPR016035">
    <property type="entry name" value="Acyl_Trfase/lysoPLipase"/>
</dbReference>
<keyword evidence="2" id="KW-0597">Phosphoprotein</keyword>
<dbReference type="InterPro" id="IPR042104">
    <property type="entry name" value="PKS_dehydratase_sf"/>
</dbReference>
<dbReference type="PANTHER" id="PTHR43775">
    <property type="entry name" value="FATTY ACID SYNTHASE"/>
    <property type="match status" value="1"/>
</dbReference>
<feature type="region of interest" description="N-terminal hotdog fold" evidence="6">
    <location>
        <begin position="978"/>
        <end position="1116"/>
    </location>
</feature>
<dbReference type="SUPFAM" id="SSF53901">
    <property type="entry name" value="Thiolase-like"/>
    <property type="match status" value="1"/>
</dbReference>
<gene>
    <name evidence="11" type="ORF">GRF29_154g1577124</name>
</gene>
<dbReference type="SUPFAM" id="SSF51735">
    <property type="entry name" value="NAD(P)-binding Rossmann-fold domains"/>
    <property type="match status" value="2"/>
</dbReference>
<feature type="domain" description="PKS/mFAS DH" evidence="10">
    <location>
        <begin position="978"/>
        <end position="1290"/>
    </location>
</feature>
<dbReference type="Gene3D" id="3.40.366.10">
    <property type="entry name" value="Malonyl-Coenzyme A Acyl Carrier Protein, domain 2"/>
    <property type="match status" value="1"/>
</dbReference>
<dbReference type="FunFam" id="3.40.50.720:FF:000209">
    <property type="entry name" value="Polyketide synthase Pks12"/>
    <property type="match status" value="1"/>
</dbReference>
<feature type="domain" description="Carrier" evidence="8">
    <location>
        <begin position="2332"/>
        <end position="2412"/>
    </location>
</feature>
<dbReference type="PROSITE" id="PS00606">
    <property type="entry name" value="KS3_1"/>
    <property type="match status" value="1"/>
</dbReference>
<evidence type="ECO:0000256" key="5">
    <source>
        <dbReference type="ARBA" id="ARBA00023268"/>
    </source>
</evidence>
<dbReference type="Proteomes" id="UP001280581">
    <property type="component" value="Unassembled WGS sequence"/>
</dbReference>
<dbReference type="Pfam" id="PF02801">
    <property type="entry name" value="Ketoacyl-synt_C"/>
    <property type="match status" value="1"/>
</dbReference>
<dbReference type="GO" id="GO:0004312">
    <property type="term" value="F:fatty acid synthase activity"/>
    <property type="evidence" value="ECO:0007669"/>
    <property type="project" value="TreeGrafter"/>
</dbReference>
<dbReference type="InterPro" id="IPR016036">
    <property type="entry name" value="Malonyl_transacylase_ACP-bd"/>
</dbReference>
<dbReference type="SUPFAM" id="SSF47336">
    <property type="entry name" value="ACP-like"/>
    <property type="match status" value="1"/>
</dbReference>
<dbReference type="InterPro" id="IPR018201">
    <property type="entry name" value="Ketoacyl_synth_AS"/>
</dbReference>
<evidence type="ECO:0008006" key="13">
    <source>
        <dbReference type="Google" id="ProtNLM"/>
    </source>
</evidence>
<keyword evidence="4" id="KW-0560">Oxidoreductase</keyword>
<dbReference type="InterPro" id="IPR014030">
    <property type="entry name" value="Ketoacyl_synth_N"/>
</dbReference>